<organism evidence="2">
    <name type="scientific">marine metagenome</name>
    <dbReference type="NCBI Taxonomy" id="408172"/>
    <lineage>
        <taxon>unclassified sequences</taxon>
        <taxon>metagenomes</taxon>
        <taxon>ecological metagenomes</taxon>
    </lineage>
</organism>
<reference evidence="2" key="1">
    <citation type="submission" date="2018-05" db="EMBL/GenBank/DDBJ databases">
        <authorList>
            <person name="Lanie J.A."/>
            <person name="Ng W.-L."/>
            <person name="Kazmierczak K.M."/>
            <person name="Andrzejewski T.M."/>
            <person name="Davidsen T.M."/>
            <person name="Wayne K.J."/>
            <person name="Tettelin H."/>
            <person name="Glass J.I."/>
            <person name="Rusch D."/>
            <person name="Podicherti R."/>
            <person name="Tsui H.-C.T."/>
            <person name="Winkler M.E."/>
        </authorList>
    </citation>
    <scope>NUCLEOTIDE SEQUENCE</scope>
</reference>
<evidence type="ECO:0000313" key="2">
    <source>
        <dbReference type="EMBL" id="SVC58970.1"/>
    </source>
</evidence>
<dbReference type="GO" id="GO:0034618">
    <property type="term" value="F:arginine binding"/>
    <property type="evidence" value="ECO:0007669"/>
    <property type="project" value="InterPro"/>
</dbReference>
<proteinExistence type="inferred from homology"/>
<protein>
    <recommendedName>
        <fullName evidence="1">Arginine repressor C-terminal domain-containing protein</fullName>
    </recommendedName>
</protein>
<dbReference type="AlphaFoldDB" id="A0A382NE32"/>
<dbReference type="InterPro" id="IPR001669">
    <property type="entry name" value="Arg_repress"/>
</dbReference>
<feature type="non-terminal residue" evidence="2">
    <location>
        <position position="74"/>
    </location>
</feature>
<dbReference type="HAMAP" id="MF_00173">
    <property type="entry name" value="Arg_repressor"/>
    <property type="match status" value="1"/>
</dbReference>
<dbReference type="GO" id="GO:0003700">
    <property type="term" value="F:DNA-binding transcription factor activity"/>
    <property type="evidence" value="ECO:0007669"/>
    <property type="project" value="InterPro"/>
</dbReference>
<gene>
    <name evidence="2" type="ORF">METZ01_LOCUS311824</name>
</gene>
<dbReference type="PANTHER" id="PTHR34471">
    <property type="entry name" value="ARGININE REPRESSOR"/>
    <property type="match status" value="1"/>
</dbReference>
<dbReference type="Gene3D" id="3.30.1360.40">
    <property type="match status" value="1"/>
</dbReference>
<accession>A0A382NE32</accession>
<evidence type="ECO:0000259" key="1">
    <source>
        <dbReference type="Pfam" id="PF02863"/>
    </source>
</evidence>
<dbReference type="EMBL" id="UINC01099587">
    <property type="protein sequence ID" value="SVC58970.1"/>
    <property type="molecule type" value="Genomic_DNA"/>
</dbReference>
<dbReference type="SUPFAM" id="SSF55252">
    <property type="entry name" value="C-terminal domain of arginine repressor"/>
    <property type="match status" value="1"/>
</dbReference>
<dbReference type="PANTHER" id="PTHR34471:SF1">
    <property type="entry name" value="ARGININE REPRESSOR"/>
    <property type="match status" value="1"/>
</dbReference>
<feature type="non-terminal residue" evidence="2">
    <location>
        <position position="1"/>
    </location>
</feature>
<dbReference type="PRINTS" id="PR01467">
    <property type="entry name" value="ARGREPRESSOR"/>
</dbReference>
<dbReference type="GO" id="GO:0051259">
    <property type="term" value="P:protein complex oligomerization"/>
    <property type="evidence" value="ECO:0007669"/>
    <property type="project" value="InterPro"/>
</dbReference>
<feature type="domain" description="Arginine repressor C-terminal" evidence="1">
    <location>
        <begin position="31"/>
        <end position="74"/>
    </location>
</feature>
<dbReference type="Pfam" id="PF02863">
    <property type="entry name" value="Arg_repressor_C"/>
    <property type="match status" value="1"/>
</dbReference>
<name>A0A382NE32_9ZZZZ</name>
<sequence>VRVPVGDSVYAVPDNPTERVLPVDYLRRVLGEWLVEVSVSNNIVVLRTPPGSAHVVASAVDRARLPEIIGTVAG</sequence>
<dbReference type="InterPro" id="IPR036251">
    <property type="entry name" value="Arg_repress_C_sf"/>
</dbReference>
<dbReference type="InterPro" id="IPR020899">
    <property type="entry name" value="Arg_repress_C"/>
</dbReference>